<reference evidence="2 3" key="2">
    <citation type="submission" date="2019-09" db="EMBL/GenBank/DDBJ databases">
        <authorList>
            <person name="Jin C."/>
        </authorList>
    </citation>
    <scope>NUCLEOTIDE SEQUENCE [LARGE SCALE GENOMIC DNA]</scope>
    <source>
        <strain evidence="2 3">AN110305</strain>
    </source>
</reference>
<comment type="caution">
    <text evidence="2">The sequence shown here is derived from an EMBL/GenBank/DDBJ whole genome shotgun (WGS) entry which is preliminary data.</text>
</comment>
<dbReference type="Proteomes" id="UP000323454">
    <property type="component" value="Unassembled WGS sequence"/>
</dbReference>
<keyword evidence="3" id="KW-1185">Reference proteome</keyword>
<dbReference type="AlphaFoldDB" id="A0A5B2XDI3"/>
<protein>
    <recommendedName>
        <fullName evidence="4">Serine protease</fullName>
    </recommendedName>
</protein>
<reference evidence="2 3" key="1">
    <citation type="submission" date="2019-09" db="EMBL/GenBank/DDBJ databases">
        <title>Goodfellowia gen. nov., a new genus of the Pseudonocardineae related to Actinoalloteichus, containing Goodfellowia coeruleoviolacea gen. nov., comb. nov. gen. nov., comb. nov.</title>
        <authorList>
            <person name="Labeda D."/>
        </authorList>
    </citation>
    <scope>NUCLEOTIDE SEQUENCE [LARGE SCALE GENOMIC DNA]</scope>
    <source>
        <strain evidence="2 3">AN110305</strain>
    </source>
</reference>
<accession>A0A5B2XDI3</accession>
<dbReference type="OrthoDB" id="9798386at2"/>
<dbReference type="Gene3D" id="2.60.120.260">
    <property type="entry name" value="Galactose-binding domain-like"/>
    <property type="match status" value="1"/>
</dbReference>
<gene>
    <name evidence="2" type="ORF">F0L68_18450</name>
</gene>
<evidence type="ECO:0000313" key="2">
    <source>
        <dbReference type="EMBL" id="KAA2261050.1"/>
    </source>
</evidence>
<evidence type="ECO:0008006" key="4">
    <source>
        <dbReference type="Google" id="ProtNLM"/>
    </source>
</evidence>
<evidence type="ECO:0000313" key="3">
    <source>
        <dbReference type="Proteomes" id="UP000323454"/>
    </source>
</evidence>
<sequence>MRIAHRPRAVFLAASIAFATLLGAGGALAAPAPQTGDSTDYHDYTTRIHQHGRKIVMPTPGSAAAARPAAAGPLVYGGGPIQRSPKAYLVFWGSQWSSDPQGVIPYLQSFFRGLGGGQDGWSRVMEQYCQGVASGAVSCGSAGTHIHFDGSVYAGIWLDTSVSAPYQATDDQIAAEATAAAAHFGNTTAASNVGVQYHVFSPQGTHPGGFPGAGFCAWHNNWSTQYGDISVGNEPYMPDGNGGCGTNWLGGALDGFSIVVGHEYAESVTDPIPNSGWVDTSGGENGDKCSWIRSGPGAITSYPLDTGKFPVQSTWSNQINGCQTSVPVPPPGCVAGQALGNPGFESGTAPWSASANVIAQPATWGRTAHSGSYAAWLDGVGSRHTDTLSQQVSIGSACRSATLSFWLNIFTAETTATQAYDTLALTVNGATLATWSNLDANTGYAQRTFDLSYYAGQTVTIGFTGTEDDNLQTSFLIDDAALVLS</sequence>
<keyword evidence="1" id="KW-0732">Signal</keyword>
<organism evidence="2 3">
    <name type="scientific">Solihabitans fulvus</name>
    <dbReference type="NCBI Taxonomy" id="1892852"/>
    <lineage>
        <taxon>Bacteria</taxon>
        <taxon>Bacillati</taxon>
        <taxon>Actinomycetota</taxon>
        <taxon>Actinomycetes</taxon>
        <taxon>Pseudonocardiales</taxon>
        <taxon>Pseudonocardiaceae</taxon>
        <taxon>Solihabitans</taxon>
    </lineage>
</organism>
<evidence type="ECO:0000256" key="1">
    <source>
        <dbReference type="SAM" id="SignalP"/>
    </source>
</evidence>
<feature type="chain" id="PRO_5023003353" description="Serine protease" evidence="1">
    <location>
        <begin position="30"/>
        <end position="485"/>
    </location>
</feature>
<dbReference type="RefSeq" id="WP_149850849.1">
    <property type="nucleotide sequence ID" value="NZ_VUOB01000031.1"/>
</dbReference>
<dbReference type="EMBL" id="VUOB01000031">
    <property type="protein sequence ID" value="KAA2261050.1"/>
    <property type="molecule type" value="Genomic_DNA"/>
</dbReference>
<name>A0A5B2XDI3_9PSEU</name>
<feature type="signal peptide" evidence="1">
    <location>
        <begin position="1"/>
        <end position="29"/>
    </location>
</feature>
<proteinExistence type="predicted"/>